<evidence type="ECO:0000313" key="2">
    <source>
        <dbReference type="Proteomes" id="UP000356253"/>
    </source>
</evidence>
<gene>
    <name evidence="1" type="primary">upaG</name>
    <name evidence="1" type="ORF">FVB9532_02280</name>
</gene>
<organism evidence="1 2">
    <name type="scientific">Mesonia oceanica</name>
    <dbReference type="NCBI Taxonomy" id="2687242"/>
    <lineage>
        <taxon>Bacteria</taxon>
        <taxon>Pseudomonadati</taxon>
        <taxon>Bacteroidota</taxon>
        <taxon>Flavobacteriia</taxon>
        <taxon>Flavobacteriales</taxon>
        <taxon>Flavobacteriaceae</taxon>
        <taxon>Mesonia</taxon>
    </lineage>
</organism>
<proteinExistence type="predicted"/>
<accession>A0AC61Y908</accession>
<protein>
    <submittedName>
        <fullName evidence="1">Autotransporter adhesin UpaG</fullName>
    </submittedName>
</protein>
<name>A0AC61Y908_9FLAO</name>
<comment type="caution">
    <text evidence="1">The sequence shown here is derived from an EMBL/GenBank/DDBJ whole genome shotgun (WGS) entry which is preliminary data.</text>
</comment>
<dbReference type="Proteomes" id="UP000356253">
    <property type="component" value="Unassembled WGS sequence"/>
</dbReference>
<dbReference type="EMBL" id="CABVMM010000008">
    <property type="protein sequence ID" value="VVV01002.1"/>
    <property type="molecule type" value="Genomic_DNA"/>
</dbReference>
<keyword evidence="2" id="KW-1185">Reference proteome</keyword>
<sequence length="559" mass="57783">MRNLKFFKIKRSLLLLVCFLTVNYGFSQVGIGTSNPNSSSILDISSSNKGVLFPRMDLATAPIDSPVEGLVVWNTDLANEGANAGLFYWNGSAWVSLISNDKLDSQIQSIQSSSSGGGSGADVWQKGGNEAADGDFMGTTNEKALEFRVNNERIAYIEPNGGLSMGKNASANNYKSIAIGNGAQSIANTEAIAVGVESNASAYRSLALGALSESSGNEAIAVGLQSNASNYRSLALGVLSESLENEGIAVGVQSKALAFQAISLGSLSRSSANEAIAVGVQSNTSGFRSVAIGSLSTSSNNDAVALGIESSASGQKSTALGSNSNASGQNSVAIGYNSSATNPNTIILGNNVNSGGNATKVGIGTSNPTEKLEVNGSIKITDGTQGAGKVLTSDANGKASWQDAPSGGGSSSSANVGYGEIYINNDVNVTLQRYSNTTFPNGIPGLSSANVNANNNGFQPNFAGVFKVTYTVTYSKNSSNGTGEIEFYLTKNNNKINGTAIRGALKNGERVTVSLTKIIELEANQTYYLQISKTEEAPNNGPNVTIYKNASNISIELIE</sequence>
<reference evidence="1" key="1">
    <citation type="submission" date="2019-09" db="EMBL/GenBank/DDBJ databases">
        <authorList>
            <person name="Rodrigo-Torres L."/>
            <person name="Arahal R. D."/>
            <person name="Lucena T."/>
        </authorList>
    </citation>
    <scope>NUCLEOTIDE SEQUENCE</scope>
    <source>
        <strain evidence="1">ISS653</strain>
    </source>
</reference>
<evidence type="ECO:0000313" key="1">
    <source>
        <dbReference type="EMBL" id="VVV01002.1"/>
    </source>
</evidence>